<dbReference type="InterPro" id="IPR041222">
    <property type="entry name" value="PriA_3primeBD"/>
</dbReference>
<evidence type="ECO:0000256" key="7">
    <source>
        <dbReference type="ARBA" id="ARBA00023125"/>
    </source>
</evidence>
<dbReference type="EMBL" id="SDJQ01000009">
    <property type="protein sequence ID" value="RXR34973.1"/>
    <property type="molecule type" value="Genomic_DNA"/>
</dbReference>
<evidence type="ECO:0000256" key="2">
    <source>
        <dbReference type="ARBA" id="ARBA00022705"/>
    </source>
</evidence>
<dbReference type="GO" id="GO:1990077">
    <property type="term" value="C:primosome complex"/>
    <property type="evidence" value="ECO:0007669"/>
    <property type="project" value="UniProtKB-UniRule"/>
</dbReference>
<evidence type="ECO:0000313" key="11">
    <source>
        <dbReference type="EMBL" id="RXR24823.1"/>
    </source>
</evidence>
<comment type="cofactor">
    <cofactor evidence="8">
        <name>Zn(2+)</name>
        <dbReference type="ChEBI" id="CHEBI:29105"/>
    </cofactor>
    <text evidence="8">Binds 2 zinc ions per subunit.</text>
</comment>
<dbReference type="Pfam" id="PF17764">
    <property type="entry name" value="PriA_3primeBD"/>
    <property type="match status" value="1"/>
</dbReference>
<dbReference type="RefSeq" id="WP_030151364.1">
    <property type="nucleotide sequence ID" value="NZ_JOFV01000007.1"/>
</dbReference>
<feature type="binding site" evidence="8">
    <location>
        <position position="474"/>
    </location>
    <ligand>
        <name>Zn(2+)</name>
        <dbReference type="ChEBI" id="CHEBI:29105"/>
        <label>1</label>
    </ligand>
</feature>
<gene>
    <name evidence="8" type="primary">priA</name>
    <name evidence="11" type="ORF">EQW73_13400</name>
    <name evidence="12" type="ORF">EQW78_07180</name>
</gene>
<dbReference type="InterPro" id="IPR005259">
    <property type="entry name" value="PriA"/>
</dbReference>
<evidence type="ECO:0000313" key="13">
    <source>
        <dbReference type="Proteomes" id="UP000289805"/>
    </source>
</evidence>
<evidence type="ECO:0000256" key="9">
    <source>
        <dbReference type="SAM" id="MobiDB-lite"/>
    </source>
</evidence>
<feature type="region of interest" description="Disordered" evidence="9">
    <location>
        <begin position="1"/>
        <end position="33"/>
    </location>
</feature>
<keyword evidence="4 8" id="KW-0547">Nucleotide-binding</keyword>
<evidence type="ECO:0000256" key="5">
    <source>
        <dbReference type="ARBA" id="ARBA00022833"/>
    </source>
</evidence>
<dbReference type="GO" id="GO:0043138">
    <property type="term" value="F:3'-5' DNA helicase activity"/>
    <property type="evidence" value="ECO:0007669"/>
    <property type="project" value="TreeGrafter"/>
</dbReference>
<dbReference type="GO" id="GO:0006269">
    <property type="term" value="P:DNA replication, synthesis of primer"/>
    <property type="evidence" value="ECO:0007669"/>
    <property type="project" value="UniProtKB-KW"/>
</dbReference>
<dbReference type="Gene3D" id="3.40.1440.60">
    <property type="entry name" value="PriA, 3(prime) DNA-binding domain"/>
    <property type="match status" value="1"/>
</dbReference>
<dbReference type="PANTHER" id="PTHR30580:SF0">
    <property type="entry name" value="PRIMOSOMAL PROTEIN N"/>
    <property type="match status" value="1"/>
</dbReference>
<feature type="domain" description="Primosomal protein N' 3' DNA-binding" evidence="10">
    <location>
        <begin position="55"/>
        <end position="149"/>
    </location>
</feature>
<dbReference type="GO" id="GO:0003677">
    <property type="term" value="F:DNA binding"/>
    <property type="evidence" value="ECO:0007669"/>
    <property type="project" value="UniProtKB-UniRule"/>
</dbReference>
<dbReference type="HAMAP" id="MF_00983">
    <property type="entry name" value="PriA"/>
    <property type="match status" value="1"/>
</dbReference>
<dbReference type="GO" id="GO:0006270">
    <property type="term" value="P:DNA replication initiation"/>
    <property type="evidence" value="ECO:0007669"/>
    <property type="project" value="TreeGrafter"/>
</dbReference>
<feature type="binding site" evidence="8">
    <location>
        <position position="477"/>
    </location>
    <ligand>
        <name>Zn(2+)</name>
        <dbReference type="ChEBI" id="CHEBI:29105"/>
        <label>1</label>
    </ligand>
</feature>
<dbReference type="InterPro" id="IPR027417">
    <property type="entry name" value="P-loop_NTPase"/>
</dbReference>
<feature type="compositionally biased region" description="Low complexity" evidence="9">
    <location>
        <begin position="162"/>
        <end position="173"/>
    </location>
</feature>
<comment type="caution">
    <text evidence="12">The sequence shown here is derived from an EMBL/GenBank/DDBJ whole genome shotgun (WGS) entry which is preliminary data.</text>
</comment>
<feature type="binding site" evidence="8">
    <location>
        <position position="504"/>
    </location>
    <ligand>
        <name>Zn(2+)</name>
        <dbReference type="ChEBI" id="CHEBI:29105"/>
        <label>2</label>
    </ligand>
</feature>
<evidence type="ECO:0000256" key="8">
    <source>
        <dbReference type="HAMAP-Rule" id="MF_00983"/>
    </source>
</evidence>
<comment type="similarity">
    <text evidence="8">Belongs to the helicase family. PriA subfamily.</text>
</comment>
<evidence type="ECO:0000256" key="1">
    <source>
        <dbReference type="ARBA" id="ARBA00022515"/>
    </source>
</evidence>
<comment type="subunit">
    <text evidence="8">Component of the replication restart primosome.</text>
</comment>
<evidence type="ECO:0000256" key="4">
    <source>
        <dbReference type="ARBA" id="ARBA00022741"/>
    </source>
</evidence>
<evidence type="ECO:0000256" key="3">
    <source>
        <dbReference type="ARBA" id="ARBA00022723"/>
    </source>
</evidence>
<keyword evidence="6 8" id="KW-0067">ATP-binding</keyword>
<keyword evidence="5 8" id="KW-0862">Zinc</keyword>
<dbReference type="EMBL" id="SDJR01000008">
    <property type="protein sequence ID" value="RXR24823.1"/>
    <property type="molecule type" value="Genomic_DNA"/>
</dbReference>
<dbReference type="Proteomes" id="UP000290517">
    <property type="component" value="Unassembled WGS sequence"/>
</dbReference>
<feature type="binding site" evidence="8">
    <location>
        <position position="486"/>
    </location>
    <ligand>
        <name>Zn(2+)</name>
        <dbReference type="ChEBI" id="CHEBI:29105"/>
        <label>2</label>
    </ligand>
</feature>
<evidence type="ECO:0000313" key="12">
    <source>
        <dbReference type="EMBL" id="RXR34973.1"/>
    </source>
</evidence>
<proteinExistence type="inferred from homology"/>
<sequence>MTSQDAVPQDAGEQLTLLPAPAVPGGGRAGGKAARPVGALEIASELPVARVVLDLVPHHLDQTFDYLVPASMADDAQPGVRVKARFGPQEVDGYVLARAEDSDHDGRLVPLKRLVSPERVLTPQVAQLCRTVADHYAGTLSDVLRLAIPPRHARAEAAPSGSEATAPDAPADPSTDDEGPASAPSAQGAVPARPSEWAPYRGGAAFLNHLVGGSAPRAVWTALPGRVADGVPVQGARAAGGSGTGEAGAEQAVQHWALALAEAVRATVTGGRGALVVLPDARDVDQMSLALELAGYVPHTARRAGQFVRLTADEGPSPRYRSFLAALRGEVRIVVGTRAAAFAPVQDLGLVACWNDGEETLAEPRSPYPHAREVLALRSEQEGAAFLLGSVSRTVQAQALLESGWAREVAAPREVLRARAPRVRALTSVELAAEGAGAAARLPSAAWRAVRDALGTGPVLVQVPRAGYMPVVACARCRTAARCGSCHGPLMLPGPGAPPQCAWCGALAGAWSCDECHWTGLRSVRVGSGRTAEELGRAFPGVAVRVSGASAPGGVISAVGPRPAVIVATPGAEPVAEGGYAAALLLDAALSTAHVGLAVAQDALHRWLAAAGLVRSAREGGQVLLVGDAAPGPTNALVRWDPAGFADRELAERRELDLPPAVRVAAITGDRQAVDAVVARVGLADASTTLGPVEVPEAAVRPARGGAGRDPSLQPPVRTIVRVPLREGRGLARELSASLAVRSAKREGGSVRVQLDPKEML</sequence>
<reference evidence="13 14" key="1">
    <citation type="submission" date="2019-01" db="EMBL/GenBank/DDBJ databases">
        <title>Oerskovia turbata Genome sequencing and assembly.</title>
        <authorList>
            <person name="Dou T."/>
        </authorList>
    </citation>
    <scope>NUCLEOTIDE SEQUENCE [LARGE SCALE GENOMIC DNA]</scope>
    <source>
        <strain evidence="12 13">JCM12123</strain>
        <strain evidence="11 14">JCM3160</strain>
    </source>
</reference>
<comment type="caution">
    <text evidence="8">As this protein does not have any detectable helicase domains, it probably does not have helicase activity.</text>
</comment>
<dbReference type="InterPro" id="IPR036280">
    <property type="entry name" value="Multihaem_cyt_sf"/>
</dbReference>
<feature type="binding site" evidence="8">
    <location>
        <position position="513"/>
    </location>
    <ligand>
        <name>Zn(2+)</name>
        <dbReference type="ChEBI" id="CHEBI:29105"/>
        <label>1</label>
    </ligand>
</feature>
<feature type="binding site" evidence="8">
    <location>
        <position position="516"/>
    </location>
    <ligand>
        <name>Zn(2+)</name>
        <dbReference type="ChEBI" id="CHEBI:29105"/>
        <label>1</label>
    </ligand>
</feature>
<organism evidence="12 13">
    <name type="scientific">Oerskovia turbata</name>
    <dbReference type="NCBI Taxonomy" id="1713"/>
    <lineage>
        <taxon>Bacteria</taxon>
        <taxon>Bacillati</taxon>
        <taxon>Actinomycetota</taxon>
        <taxon>Actinomycetes</taxon>
        <taxon>Micrococcales</taxon>
        <taxon>Cellulomonadaceae</taxon>
        <taxon>Oerskovia</taxon>
    </lineage>
</organism>
<keyword evidence="7 8" id="KW-0238">DNA-binding</keyword>
<dbReference type="GO" id="GO:0006310">
    <property type="term" value="P:DNA recombination"/>
    <property type="evidence" value="ECO:0007669"/>
    <property type="project" value="InterPro"/>
</dbReference>
<keyword evidence="3 8" id="KW-0479">Metal-binding</keyword>
<dbReference type="OrthoDB" id="3177118at2"/>
<dbReference type="InterPro" id="IPR042115">
    <property type="entry name" value="PriA_3primeBD_sf"/>
</dbReference>
<feature type="binding site" evidence="8">
    <location>
        <position position="483"/>
    </location>
    <ligand>
        <name>Zn(2+)</name>
        <dbReference type="ChEBI" id="CHEBI:29105"/>
        <label>2</label>
    </ligand>
</feature>
<feature type="region of interest" description="Disordered" evidence="9">
    <location>
        <begin position="154"/>
        <end position="195"/>
    </location>
</feature>
<name>A0A4Q1KXC6_9CELL</name>
<feature type="binding site" evidence="8">
    <location>
        <position position="501"/>
    </location>
    <ligand>
        <name>Zn(2+)</name>
        <dbReference type="ChEBI" id="CHEBI:29105"/>
        <label>2</label>
    </ligand>
</feature>
<keyword evidence="2 8" id="KW-0235">DNA replication</keyword>
<dbReference type="PANTHER" id="PTHR30580">
    <property type="entry name" value="PRIMOSOMAL PROTEIN N"/>
    <property type="match status" value="1"/>
</dbReference>
<evidence type="ECO:0000313" key="14">
    <source>
        <dbReference type="Proteomes" id="UP000290517"/>
    </source>
</evidence>
<evidence type="ECO:0000256" key="6">
    <source>
        <dbReference type="ARBA" id="ARBA00022840"/>
    </source>
</evidence>
<dbReference type="GO" id="GO:0006302">
    <property type="term" value="P:double-strand break repair"/>
    <property type="evidence" value="ECO:0007669"/>
    <property type="project" value="InterPro"/>
</dbReference>
<keyword evidence="1 8" id="KW-0639">Primosome</keyword>
<dbReference type="AlphaFoldDB" id="A0A4Q1KXC6"/>
<dbReference type="GO" id="GO:0005524">
    <property type="term" value="F:ATP binding"/>
    <property type="evidence" value="ECO:0007669"/>
    <property type="project" value="UniProtKB-UniRule"/>
</dbReference>
<accession>A0A4Q1KXC6</accession>
<dbReference type="Gene3D" id="3.40.50.300">
    <property type="entry name" value="P-loop containing nucleotide triphosphate hydrolases"/>
    <property type="match status" value="1"/>
</dbReference>
<protein>
    <recommendedName>
        <fullName evidence="8">Probable replication restart protein PriA</fullName>
    </recommendedName>
    <alternativeName>
        <fullName evidence="8">Putative ATP-dependent DNA helicase PriA</fullName>
    </alternativeName>
</protein>
<dbReference type="SUPFAM" id="SSF48695">
    <property type="entry name" value="Multiheme cytochromes"/>
    <property type="match status" value="1"/>
</dbReference>
<dbReference type="GO" id="GO:0008270">
    <property type="term" value="F:zinc ion binding"/>
    <property type="evidence" value="ECO:0007669"/>
    <property type="project" value="UniProtKB-UniRule"/>
</dbReference>
<keyword evidence="14" id="KW-1185">Reference proteome</keyword>
<dbReference type="Proteomes" id="UP000289805">
    <property type="component" value="Unassembled WGS sequence"/>
</dbReference>
<comment type="function">
    <text evidence="8">Initiates the restart of stalled replication forks, which reloads the replicative helicase on sites other than the origin of replication. Recognizes and binds to abandoned replication forks and remodels them to uncover a helicase loading site. Promotes assembly of the primosome at these replication forks.</text>
</comment>
<dbReference type="STRING" id="1713.GCA_000718325_01842"/>
<evidence type="ECO:0000259" key="10">
    <source>
        <dbReference type="Pfam" id="PF17764"/>
    </source>
</evidence>